<name>A0AB39CG60_9BURK</name>
<organism evidence="2">
    <name type="scientific">Castellaniella ginsengisoli</name>
    <dbReference type="NCBI Taxonomy" id="546114"/>
    <lineage>
        <taxon>Bacteria</taxon>
        <taxon>Pseudomonadati</taxon>
        <taxon>Pseudomonadota</taxon>
        <taxon>Betaproteobacteria</taxon>
        <taxon>Burkholderiales</taxon>
        <taxon>Alcaligenaceae</taxon>
        <taxon>Castellaniella</taxon>
    </lineage>
</organism>
<keyword evidence="1" id="KW-0732">Signal</keyword>
<proteinExistence type="predicted"/>
<accession>A0AB39CG60</accession>
<evidence type="ECO:0008006" key="3">
    <source>
        <dbReference type="Google" id="ProtNLM"/>
    </source>
</evidence>
<feature type="chain" id="PRO_5044192555" description="DUF3108 domain-containing protein" evidence="1">
    <location>
        <begin position="31"/>
        <end position="248"/>
    </location>
</feature>
<sequence>MSPFLTPMHPSSMLLAVFLTCASPACGASAAWNPAGAGILAEWTWAGPQVFDLPGAQVRMHRFQAPVTPADAARRLTRAGNDRFSRLQFSGSVLTLSGVHEGRHWLAQLRPVGRGGAGTVGLLSSLEPAARQEAGFDPAQFAPPGARPILRASSRLAEGAGLLASYLCPGSYPRVAAAVRAALQARHWQPAAAVAGGFAHGGLEDPSRVVFTAAGEWAQPGGARLSVHLHPRADAVVLTFWHRSKEPA</sequence>
<protein>
    <recommendedName>
        <fullName evidence="3">DUF3108 domain-containing protein</fullName>
    </recommendedName>
</protein>
<feature type="signal peptide" evidence="1">
    <location>
        <begin position="1"/>
        <end position="30"/>
    </location>
</feature>
<dbReference type="EMBL" id="CP158252">
    <property type="protein sequence ID" value="XDJ40934.1"/>
    <property type="molecule type" value="Genomic_DNA"/>
</dbReference>
<dbReference type="AlphaFoldDB" id="A0AB39CG60"/>
<dbReference type="RefSeq" id="WP_368642967.1">
    <property type="nucleotide sequence ID" value="NZ_CP158252.1"/>
</dbReference>
<reference evidence="2" key="1">
    <citation type="submission" date="2024-05" db="EMBL/GenBank/DDBJ databases">
        <authorList>
            <person name="Luo Y.-C."/>
            <person name="Nicholds J."/>
            <person name="Mortimer T."/>
            <person name="Maboni G."/>
        </authorList>
    </citation>
    <scope>NUCLEOTIDE SEQUENCE</scope>
    <source>
        <strain evidence="2">153920</strain>
    </source>
</reference>
<evidence type="ECO:0000256" key="1">
    <source>
        <dbReference type="SAM" id="SignalP"/>
    </source>
</evidence>
<evidence type="ECO:0000313" key="2">
    <source>
        <dbReference type="EMBL" id="XDJ40934.1"/>
    </source>
</evidence>
<gene>
    <name evidence="2" type="ORF">ABRY99_08185</name>
</gene>